<dbReference type="Gene3D" id="6.10.140.140">
    <property type="match status" value="1"/>
</dbReference>
<comment type="function">
    <text evidence="1">May be involved in transcriptional regulation.</text>
</comment>
<dbReference type="Pfam" id="PF02023">
    <property type="entry name" value="SCAN"/>
    <property type="match status" value="1"/>
</dbReference>
<dbReference type="PROSITE" id="PS50804">
    <property type="entry name" value="SCAN_BOX"/>
    <property type="match status" value="1"/>
</dbReference>
<accession>G1SJG4</accession>
<dbReference type="InterPro" id="IPR013087">
    <property type="entry name" value="Znf_C2H2_type"/>
</dbReference>
<sequence length="480" mass="55786">MQLLSKLMAIAKPHSLALQEQSEILRTDVSWQQETIPVTETCDPEASRQKFRNFQYLEVSGPYEALSQLWGLCLQWLQPEIHTKEQILELLVLEQFLTIVPEEVRTWVNLQHPKNSKDVVTLIEDVIEILKYKGKNEPVTFKDVVVEFSKEEWEQLDSAGKNLYRDVMLENYRNLNSLHEVFYFFLDMESVSENQLSVPKQRVSGEESFPGIIVTKLFRSRHPSLALQKDEDWLHRNQNKQYVNLPQEAFILETMDNEGDSECSENQKSVDMKSVNSIYDIQQGIPVRNQFPKEDKFKTNFKFNLDSGDKLHSEYNLCGNALSPSIDTVLQQKSHTTVNFYECYQCGKAFSRSSSLIRHQIIHTGEKPYKCSECGKFFNRRTNLTKHQKTHTAAKACQESKCGKAFKNSEDHNRNPRLHSGSYPYECIDCGKCFNRSSSLIRHQMIHTGEKPFTCKECNKTFNRHSNLSKHQKLHTRVES</sequence>
<evidence type="ECO:0000256" key="9">
    <source>
        <dbReference type="ARBA" id="ARBA00023125"/>
    </source>
</evidence>
<dbReference type="SUPFAM" id="SSF109640">
    <property type="entry name" value="KRAB domain (Kruppel-associated box)"/>
    <property type="match status" value="1"/>
</dbReference>
<dbReference type="PANTHER" id="PTHR24384:SF218">
    <property type="entry name" value="ZINC FINGER PROTEIN 502"/>
    <property type="match status" value="1"/>
</dbReference>
<feature type="domain" description="SCAN box" evidence="16">
    <location>
        <begin position="48"/>
        <end position="126"/>
    </location>
</feature>
<dbReference type="CDD" id="cd07936">
    <property type="entry name" value="SCAN"/>
    <property type="match status" value="1"/>
</dbReference>
<name>G1SJG4_RABIT</name>
<dbReference type="InterPro" id="IPR036051">
    <property type="entry name" value="KRAB_dom_sf"/>
</dbReference>
<dbReference type="SMART" id="SM00431">
    <property type="entry name" value="SCAN"/>
    <property type="match status" value="1"/>
</dbReference>
<reference evidence="18 19" key="1">
    <citation type="journal article" date="2011" name="Nature">
        <title>A high-resolution map of human evolutionary constraint using 29 mammals.</title>
        <authorList>
            <person name="Lindblad-Toh K."/>
            <person name="Garber M."/>
            <person name="Zuk O."/>
            <person name="Lin M.F."/>
            <person name="Parker B.J."/>
            <person name="Washietl S."/>
            <person name="Kheradpour P."/>
            <person name="Ernst J."/>
            <person name="Jordan G."/>
            <person name="Mauceli E."/>
            <person name="Ward L.D."/>
            <person name="Lowe C.B."/>
            <person name="Holloway A.K."/>
            <person name="Clamp M."/>
            <person name="Gnerre S."/>
            <person name="Alfoldi J."/>
            <person name="Beal K."/>
            <person name="Chang J."/>
            <person name="Clawson H."/>
            <person name="Cuff J."/>
            <person name="Di Palma F."/>
            <person name="Fitzgerald S."/>
            <person name="Flicek P."/>
            <person name="Guttman M."/>
            <person name="Hubisz M.J."/>
            <person name="Jaffe D.B."/>
            <person name="Jungreis I."/>
            <person name="Kent W.J."/>
            <person name="Kostka D."/>
            <person name="Lara M."/>
            <person name="Martins A.L."/>
            <person name="Massingham T."/>
            <person name="Moltke I."/>
            <person name="Raney B.J."/>
            <person name="Rasmussen M.D."/>
            <person name="Robinson J."/>
            <person name="Stark A."/>
            <person name="Vilella A.J."/>
            <person name="Wen J."/>
            <person name="Xie X."/>
            <person name="Zody M.C."/>
            <person name="Baldwin J."/>
            <person name="Bloom T."/>
            <person name="Chin C.W."/>
            <person name="Heiman D."/>
            <person name="Nicol R."/>
            <person name="Nusbaum C."/>
            <person name="Young S."/>
            <person name="Wilkinson J."/>
            <person name="Worley K.C."/>
            <person name="Kovar C.L."/>
            <person name="Muzny D.M."/>
            <person name="Gibbs R.A."/>
            <person name="Cree A."/>
            <person name="Dihn H.H."/>
            <person name="Fowler G."/>
            <person name="Jhangiani S."/>
            <person name="Joshi V."/>
            <person name="Lee S."/>
            <person name="Lewis L.R."/>
            <person name="Nazareth L.V."/>
            <person name="Okwuonu G."/>
            <person name="Santibanez J."/>
            <person name="Warren W.C."/>
            <person name="Mardis E.R."/>
            <person name="Weinstock G.M."/>
            <person name="Wilson R.K."/>
            <person name="Delehaunty K."/>
            <person name="Dooling D."/>
            <person name="Fronik C."/>
            <person name="Fulton L."/>
            <person name="Fulton B."/>
            <person name="Graves T."/>
            <person name="Minx P."/>
            <person name="Sodergren E."/>
            <person name="Birney E."/>
            <person name="Margulies E.H."/>
            <person name="Herrero J."/>
            <person name="Green E.D."/>
            <person name="Haussler D."/>
            <person name="Siepel A."/>
            <person name="Goldman N."/>
            <person name="Pollard K.S."/>
            <person name="Pedersen J.S."/>
            <person name="Lander E.S."/>
            <person name="Kellis M."/>
        </authorList>
    </citation>
    <scope>NUCLEOTIDE SEQUENCE [LARGE SCALE GENOMIC DNA]</scope>
    <source>
        <strain evidence="18 19">Thorbecke inbred</strain>
    </source>
</reference>
<dbReference type="Proteomes" id="UP000001811">
    <property type="component" value="Chromosome 1"/>
</dbReference>
<evidence type="ECO:0000313" key="18">
    <source>
        <dbReference type="Ensembl" id="ENSOCUP00000002878.3"/>
    </source>
</evidence>
<evidence type="ECO:0000259" key="16">
    <source>
        <dbReference type="PROSITE" id="PS50804"/>
    </source>
</evidence>
<evidence type="ECO:0000256" key="10">
    <source>
        <dbReference type="ARBA" id="ARBA00023163"/>
    </source>
</evidence>
<dbReference type="InParanoid" id="G1SJG4"/>
<evidence type="ECO:0000256" key="7">
    <source>
        <dbReference type="ARBA" id="ARBA00022833"/>
    </source>
</evidence>
<keyword evidence="6 13" id="KW-0863">Zinc-finger</keyword>
<dbReference type="GO" id="GO:0005634">
    <property type="term" value="C:nucleus"/>
    <property type="evidence" value="ECO:0007669"/>
    <property type="project" value="UniProtKB-SubCell"/>
</dbReference>
<dbReference type="SMART" id="SM00349">
    <property type="entry name" value="KRAB"/>
    <property type="match status" value="1"/>
</dbReference>
<gene>
    <name evidence="18" type="primary">ZNF215</name>
</gene>
<dbReference type="EMBL" id="AAGW02007991">
    <property type="status" value="NOT_ANNOTATED_CDS"/>
    <property type="molecule type" value="Genomic_DNA"/>
</dbReference>
<dbReference type="GO" id="GO:0042802">
    <property type="term" value="F:identical protein binding"/>
    <property type="evidence" value="ECO:0007669"/>
    <property type="project" value="UniProtKB-ARBA"/>
</dbReference>
<dbReference type="PROSITE" id="PS50805">
    <property type="entry name" value="KRAB"/>
    <property type="match status" value="1"/>
</dbReference>
<dbReference type="InterPro" id="IPR050752">
    <property type="entry name" value="C2H2-ZF_domain"/>
</dbReference>
<dbReference type="PROSITE" id="PS00028">
    <property type="entry name" value="ZINC_FINGER_C2H2_1"/>
    <property type="match status" value="4"/>
</dbReference>
<evidence type="ECO:0000256" key="8">
    <source>
        <dbReference type="ARBA" id="ARBA00023015"/>
    </source>
</evidence>
<evidence type="ECO:0000256" key="12">
    <source>
        <dbReference type="ARBA" id="ARBA00067253"/>
    </source>
</evidence>
<dbReference type="HOGENOM" id="CLU_002678_53_1_1"/>
<evidence type="ECO:0000256" key="4">
    <source>
        <dbReference type="ARBA" id="ARBA00022723"/>
    </source>
</evidence>
<evidence type="ECO:0000256" key="3">
    <source>
        <dbReference type="ARBA" id="ARBA00006991"/>
    </source>
</evidence>
<evidence type="ECO:0000256" key="5">
    <source>
        <dbReference type="ARBA" id="ARBA00022737"/>
    </source>
</evidence>
<dbReference type="SUPFAM" id="SSF47353">
    <property type="entry name" value="Retrovirus capsid dimerization domain-like"/>
    <property type="match status" value="1"/>
</dbReference>
<dbReference type="eggNOG" id="KOG1721">
    <property type="taxonomic scope" value="Eukaryota"/>
</dbReference>
<keyword evidence="7" id="KW-0862">Zinc</keyword>
<feature type="domain" description="C2H2-type" evidence="15">
    <location>
        <begin position="341"/>
        <end position="368"/>
    </location>
</feature>
<keyword evidence="11 14" id="KW-0539">Nucleus</keyword>
<dbReference type="Gene3D" id="1.10.4020.10">
    <property type="entry name" value="DNA breaking-rejoining enzymes"/>
    <property type="match status" value="1"/>
</dbReference>
<dbReference type="FunFam" id="3.30.160.60:FF:002063">
    <property type="entry name" value="RB associated KRAB zinc finger"/>
    <property type="match status" value="1"/>
</dbReference>
<evidence type="ECO:0000256" key="11">
    <source>
        <dbReference type="ARBA" id="ARBA00023242"/>
    </source>
</evidence>
<keyword evidence="4" id="KW-0479">Metal-binding</keyword>
<dbReference type="STRING" id="9986.ENSOCUP00000002878"/>
<dbReference type="InterPro" id="IPR038269">
    <property type="entry name" value="SCAN_sf"/>
</dbReference>
<dbReference type="Ensembl" id="ENSOCUT00000003318.3">
    <property type="protein sequence ID" value="ENSOCUP00000002878.3"/>
    <property type="gene ID" value="ENSOCUG00000003317.4"/>
</dbReference>
<feature type="domain" description="C2H2-type" evidence="15">
    <location>
        <begin position="453"/>
        <end position="480"/>
    </location>
</feature>
<evidence type="ECO:0000259" key="15">
    <source>
        <dbReference type="PROSITE" id="PS50157"/>
    </source>
</evidence>
<evidence type="ECO:0000256" key="2">
    <source>
        <dbReference type="ARBA" id="ARBA00004123"/>
    </source>
</evidence>
<evidence type="ECO:0000313" key="19">
    <source>
        <dbReference type="Proteomes" id="UP000001811"/>
    </source>
</evidence>
<reference evidence="18" key="3">
    <citation type="submission" date="2025-09" db="UniProtKB">
        <authorList>
            <consortium name="Ensembl"/>
        </authorList>
    </citation>
    <scope>IDENTIFICATION</scope>
    <source>
        <strain evidence="18">Thorbecke</strain>
    </source>
</reference>
<reference evidence="18" key="2">
    <citation type="submission" date="2025-08" db="UniProtKB">
        <authorList>
            <consortium name="Ensembl"/>
        </authorList>
    </citation>
    <scope>IDENTIFICATION</scope>
    <source>
        <strain evidence="18">Thorbecke</strain>
    </source>
</reference>
<dbReference type="Gene3D" id="3.30.160.60">
    <property type="entry name" value="Classic Zinc Finger"/>
    <property type="match status" value="4"/>
</dbReference>
<keyword evidence="19" id="KW-1185">Reference proteome</keyword>
<evidence type="ECO:0000259" key="17">
    <source>
        <dbReference type="PROSITE" id="PS50805"/>
    </source>
</evidence>
<dbReference type="Pfam" id="PF01352">
    <property type="entry name" value="KRAB"/>
    <property type="match status" value="1"/>
</dbReference>
<keyword evidence="8" id="KW-0805">Transcription regulation</keyword>
<dbReference type="CDD" id="cd07765">
    <property type="entry name" value="KRAB_A-box"/>
    <property type="match status" value="1"/>
</dbReference>
<feature type="domain" description="C2H2-type" evidence="15">
    <location>
        <begin position="425"/>
        <end position="452"/>
    </location>
</feature>
<dbReference type="FunFam" id="3.30.160.60:FF:000496">
    <property type="entry name" value="Zinc finger with KRAB and SCAN domains 1"/>
    <property type="match status" value="2"/>
</dbReference>
<feature type="domain" description="KRAB" evidence="17">
    <location>
        <begin position="139"/>
        <end position="245"/>
    </location>
</feature>
<dbReference type="FunFam" id="1.10.4020.10:FF:000001">
    <property type="entry name" value="zinc finger protein 263 isoform X1"/>
    <property type="match status" value="1"/>
</dbReference>
<dbReference type="GO" id="GO:0000978">
    <property type="term" value="F:RNA polymerase II cis-regulatory region sequence-specific DNA binding"/>
    <property type="evidence" value="ECO:0007669"/>
    <property type="project" value="TreeGrafter"/>
</dbReference>
<protein>
    <recommendedName>
        <fullName evidence="12">Zinc finger protein 215</fullName>
    </recommendedName>
</protein>
<dbReference type="FunFam" id="3.30.160.60:FF:000690">
    <property type="entry name" value="Zinc finger protein 354C"/>
    <property type="match status" value="1"/>
</dbReference>
<evidence type="ECO:0000256" key="13">
    <source>
        <dbReference type="PROSITE-ProRule" id="PRU00042"/>
    </source>
</evidence>
<feature type="domain" description="C2H2-type" evidence="15">
    <location>
        <begin position="369"/>
        <end position="396"/>
    </location>
</feature>
<evidence type="ECO:0000256" key="14">
    <source>
        <dbReference type="PROSITE-ProRule" id="PRU00187"/>
    </source>
</evidence>
<dbReference type="InterPro" id="IPR001909">
    <property type="entry name" value="KRAB"/>
</dbReference>
<evidence type="ECO:0000256" key="6">
    <source>
        <dbReference type="ARBA" id="ARBA00022771"/>
    </source>
</evidence>
<comment type="subcellular location">
    <subcellularLocation>
        <location evidence="2 14">Nucleus</location>
    </subcellularLocation>
</comment>
<dbReference type="PANTHER" id="PTHR24384">
    <property type="entry name" value="FINGER PUTATIVE TRANSCRIPTION FACTOR FAMILY-RELATED"/>
    <property type="match status" value="1"/>
</dbReference>
<dbReference type="Pfam" id="PF00096">
    <property type="entry name" value="zf-C2H2"/>
    <property type="match status" value="4"/>
</dbReference>
<keyword evidence="9" id="KW-0238">DNA-binding</keyword>
<evidence type="ECO:0000256" key="1">
    <source>
        <dbReference type="ARBA" id="ARBA00003767"/>
    </source>
</evidence>
<dbReference type="PROSITE" id="PS50157">
    <property type="entry name" value="ZINC_FINGER_C2H2_2"/>
    <property type="match status" value="5"/>
</dbReference>
<dbReference type="SMART" id="SM00355">
    <property type="entry name" value="ZnF_C2H2"/>
    <property type="match status" value="4"/>
</dbReference>
<dbReference type="InterPro" id="IPR036236">
    <property type="entry name" value="Znf_C2H2_sf"/>
</dbReference>
<dbReference type="GO" id="GO:0000981">
    <property type="term" value="F:DNA-binding transcription factor activity, RNA polymerase II-specific"/>
    <property type="evidence" value="ECO:0007669"/>
    <property type="project" value="TreeGrafter"/>
</dbReference>
<dbReference type="SUPFAM" id="SSF57667">
    <property type="entry name" value="beta-beta-alpha zinc fingers"/>
    <property type="match status" value="2"/>
</dbReference>
<keyword evidence="10" id="KW-0804">Transcription</keyword>
<proteinExistence type="inferred from homology"/>
<feature type="domain" description="C2H2-type" evidence="15">
    <location>
        <begin position="395"/>
        <end position="424"/>
    </location>
</feature>
<dbReference type="InterPro" id="IPR003309">
    <property type="entry name" value="SCAN_dom"/>
</dbReference>
<dbReference type="SMR" id="G1SJG4"/>
<dbReference type="GeneTree" id="ENSGT00940000163217"/>
<organism evidence="18 19">
    <name type="scientific">Oryctolagus cuniculus</name>
    <name type="common">Rabbit</name>
    <dbReference type="NCBI Taxonomy" id="9986"/>
    <lineage>
        <taxon>Eukaryota</taxon>
        <taxon>Metazoa</taxon>
        <taxon>Chordata</taxon>
        <taxon>Craniata</taxon>
        <taxon>Vertebrata</taxon>
        <taxon>Euteleostomi</taxon>
        <taxon>Mammalia</taxon>
        <taxon>Eutheria</taxon>
        <taxon>Euarchontoglires</taxon>
        <taxon>Glires</taxon>
        <taxon>Lagomorpha</taxon>
        <taxon>Leporidae</taxon>
        <taxon>Oryctolagus</taxon>
    </lineage>
</organism>
<dbReference type="GO" id="GO:0008270">
    <property type="term" value="F:zinc ion binding"/>
    <property type="evidence" value="ECO:0007669"/>
    <property type="project" value="UniProtKB-KW"/>
</dbReference>
<dbReference type="AlphaFoldDB" id="G1SJG4"/>
<comment type="similarity">
    <text evidence="3">Belongs to the krueppel C2H2-type zinc-finger protein family.</text>
</comment>
<keyword evidence="5" id="KW-0677">Repeat</keyword>